<dbReference type="SUPFAM" id="SSF52540">
    <property type="entry name" value="P-loop containing nucleoside triphosphate hydrolases"/>
    <property type="match status" value="1"/>
</dbReference>
<reference evidence="5" key="1">
    <citation type="submission" date="2023-08" db="EMBL/GenBank/DDBJ databases">
        <title>A de novo genome assembly of Solanum verrucosum Schlechtendal, a Mexican diploid species geographically isolated from the other diploid A-genome species in potato relatives.</title>
        <authorList>
            <person name="Hosaka K."/>
        </authorList>
    </citation>
    <scope>NUCLEOTIDE SEQUENCE</scope>
    <source>
        <tissue evidence="5">Young leaves</tissue>
    </source>
</reference>
<feature type="domain" description="Disease resistance R13L4/SHOC-2-like LRR" evidence="4">
    <location>
        <begin position="211"/>
        <end position="482"/>
    </location>
</feature>
<organism evidence="5 6">
    <name type="scientific">Solanum verrucosum</name>
    <dbReference type="NCBI Taxonomy" id="315347"/>
    <lineage>
        <taxon>Eukaryota</taxon>
        <taxon>Viridiplantae</taxon>
        <taxon>Streptophyta</taxon>
        <taxon>Embryophyta</taxon>
        <taxon>Tracheophyta</taxon>
        <taxon>Spermatophyta</taxon>
        <taxon>Magnoliopsida</taxon>
        <taxon>eudicotyledons</taxon>
        <taxon>Gunneridae</taxon>
        <taxon>Pentapetalae</taxon>
        <taxon>asterids</taxon>
        <taxon>lamiids</taxon>
        <taxon>Solanales</taxon>
        <taxon>Solanaceae</taxon>
        <taxon>Solanoideae</taxon>
        <taxon>Solaneae</taxon>
        <taxon>Solanum</taxon>
    </lineage>
</organism>
<evidence type="ECO:0000256" key="2">
    <source>
        <dbReference type="ARBA" id="ARBA00022737"/>
    </source>
</evidence>
<dbReference type="Pfam" id="PF23598">
    <property type="entry name" value="LRR_14"/>
    <property type="match status" value="1"/>
</dbReference>
<proteinExistence type="inferred from homology"/>
<dbReference type="PANTHER" id="PTHR15140">
    <property type="entry name" value="TUBULIN-SPECIFIC CHAPERONE E"/>
    <property type="match status" value="1"/>
</dbReference>
<keyword evidence="6" id="KW-1185">Reference proteome</keyword>
<dbReference type="EMBL" id="CP133616">
    <property type="protein sequence ID" value="WMV31421.1"/>
    <property type="molecule type" value="Genomic_DNA"/>
</dbReference>
<dbReference type="Gene3D" id="3.80.10.10">
    <property type="entry name" value="Ribonuclease Inhibitor"/>
    <property type="match status" value="1"/>
</dbReference>
<evidence type="ECO:0000313" key="6">
    <source>
        <dbReference type="Proteomes" id="UP001234989"/>
    </source>
</evidence>
<evidence type="ECO:0000259" key="4">
    <source>
        <dbReference type="Pfam" id="PF23598"/>
    </source>
</evidence>
<keyword evidence="2" id="KW-0677">Repeat</keyword>
<dbReference type="Gene3D" id="1.10.10.10">
    <property type="entry name" value="Winged helix-like DNA-binding domain superfamily/Winged helix DNA-binding domain"/>
    <property type="match status" value="1"/>
</dbReference>
<dbReference type="GO" id="GO:0006952">
    <property type="term" value="P:defense response"/>
    <property type="evidence" value="ECO:0007669"/>
    <property type="project" value="UniProtKB-KW"/>
</dbReference>
<dbReference type="PANTHER" id="PTHR15140:SF38">
    <property type="entry name" value="NB-ARC DOMAIN-CONTAINING PROTEIN"/>
    <property type="match status" value="1"/>
</dbReference>
<dbReference type="InterPro" id="IPR032675">
    <property type="entry name" value="LRR_dom_sf"/>
</dbReference>
<dbReference type="InterPro" id="IPR036388">
    <property type="entry name" value="WH-like_DNA-bd_sf"/>
</dbReference>
<dbReference type="AlphaFoldDB" id="A0AAF0R3S3"/>
<dbReference type="GO" id="GO:0043531">
    <property type="term" value="F:ADP binding"/>
    <property type="evidence" value="ECO:0007669"/>
    <property type="project" value="InterPro"/>
</dbReference>
<evidence type="ECO:0000256" key="1">
    <source>
        <dbReference type="ARBA" id="ARBA00008894"/>
    </source>
</evidence>
<gene>
    <name evidence="5" type="ORF">MTR67_024806</name>
</gene>
<sequence>MDVGEKIARKCDGLPLVLDLIGGVISKKEKREALWLEVLDNLSSFIFKDEEEVVKVIQLSYDHLSDHVKPCLVYLASYPKDKDIMISELKDLWIAQGLEMKNAEEVVDVLISSSLVIPFDNSIFKIHDLVHDFCYIKSRKEKLFHFIGGSNTPSSSSNLIPRGITIHYNEGLFHLDRNFVVFNPEKKNPYVKQLLSLKACDGVKDCLSYNSHLKHLRLLKSLDLKGITLTDSLLNEIGMLIHLKYLIIQTEAITLPPSFSNLCNLETLVVDHSEGSYILLSPCFWSLAKLRDVRMNGGALFDPDITVLDEDLRLENLRTLDELYLPGLEDTEDIIFKRFTNLQNLRVCIGGLEDCSAEKICFPRLDVLNELEQLCLYSFWDSYDEYTHGFPSSLKKMKLLGLALTYDTLSRIARLPNLQELILKYTIINEGKEWNMEDLTFQKLKYLNLHRVEFSEWQVDAEKSFPVLEKLDIRECYKLMEIPDSFGDIASLELITIKVSIFNIKEYVEEMTGEDKLEVFFFG</sequence>
<protein>
    <recommendedName>
        <fullName evidence="4">Disease resistance R13L4/SHOC-2-like LRR domain-containing protein</fullName>
    </recommendedName>
</protein>
<accession>A0AAF0R3S3</accession>
<comment type="similarity">
    <text evidence="1">Belongs to the disease resistance NB-LRR family.</text>
</comment>
<dbReference type="SUPFAM" id="SSF52058">
    <property type="entry name" value="L domain-like"/>
    <property type="match status" value="1"/>
</dbReference>
<dbReference type="InterPro" id="IPR027417">
    <property type="entry name" value="P-loop_NTPase"/>
</dbReference>
<keyword evidence="3" id="KW-0611">Plant defense</keyword>
<evidence type="ECO:0000256" key="3">
    <source>
        <dbReference type="ARBA" id="ARBA00022821"/>
    </source>
</evidence>
<dbReference type="InterPro" id="IPR055414">
    <property type="entry name" value="LRR_R13L4/SHOC2-like"/>
</dbReference>
<name>A0AAF0R3S3_SOLVR</name>
<evidence type="ECO:0000313" key="5">
    <source>
        <dbReference type="EMBL" id="WMV31421.1"/>
    </source>
</evidence>
<dbReference type="Proteomes" id="UP001234989">
    <property type="component" value="Chromosome 5"/>
</dbReference>